<comment type="caution">
    <text evidence="2">The sequence shown here is derived from an EMBL/GenBank/DDBJ whole genome shotgun (WGS) entry which is preliminary data.</text>
</comment>
<evidence type="ECO:0000313" key="2">
    <source>
        <dbReference type="EMBL" id="MBB1124862.1"/>
    </source>
</evidence>
<sequence length="132" mass="14451">MNTHSAQAAALIQAGERDELAFDLLCESGKAPLEIIGFHAQQACEKFIKAVLVIHGIVFGRTHDLAALAGLSFAHGIQVPIDKNALRVLNCFAVQFRYESRRISTVNQADMAAMIATLKSWAEQEILDCINQ</sequence>
<dbReference type="SUPFAM" id="SSF81593">
    <property type="entry name" value="Nucleotidyltransferase substrate binding subunit/domain"/>
    <property type="match status" value="1"/>
</dbReference>
<evidence type="ECO:0000313" key="3">
    <source>
        <dbReference type="Proteomes" id="UP000548632"/>
    </source>
</evidence>
<accession>A0A839HEK3</accession>
<proteinExistence type="predicted"/>
<feature type="domain" description="HEPN" evidence="1">
    <location>
        <begin position="11"/>
        <end position="112"/>
    </location>
</feature>
<dbReference type="Pfam" id="PF05168">
    <property type="entry name" value="HEPN"/>
    <property type="match status" value="1"/>
</dbReference>
<reference evidence="2 3" key="1">
    <citation type="journal article" date="2020" name="Arch. Microbiol.">
        <title>The genome sequence of the giant phototrophic gammaproteobacterium Thiospirillum jenense gives insight into its physiological properties and phylogenetic relationships.</title>
        <authorList>
            <person name="Imhoff J.F."/>
            <person name="Meyer T.E."/>
            <person name="Kyndt J.A."/>
        </authorList>
    </citation>
    <scope>NUCLEOTIDE SEQUENCE [LARGE SCALE GENOMIC DNA]</scope>
    <source>
        <strain evidence="2 3">DSM 216</strain>
    </source>
</reference>
<dbReference type="RefSeq" id="WP_182581964.1">
    <property type="nucleotide sequence ID" value="NZ_JABVCQ010000002.1"/>
</dbReference>
<dbReference type="InterPro" id="IPR007842">
    <property type="entry name" value="HEPN_dom"/>
</dbReference>
<organism evidence="2 3">
    <name type="scientific">Thiospirillum jenense</name>
    <dbReference type="NCBI Taxonomy" id="1653858"/>
    <lineage>
        <taxon>Bacteria</taxon>
        <taxon>Pseudomonadati</taxon>
        <taxon>Pseudomonadota</taxon>
        <taxon>Gammaproteobacteria</taxon>
        <taxon>Chromatiales</taxon>
        <taxon>Chromatiaceae</taxon>
        <taxon>Thiospirillum</taxon>
    </lineage>
</organism>
<dbReference type="AlphaFoldDB" id="A0A839HEK3"/>
<dbReference type="Gene3D" id="1.20.120.330">
    <property type="entry name" value="Nucleotidyltransferases domain 2"/>
    <property type="match status" value="1"/>
</dbReference>
<keyword evidence="3" id="KW-1185">Reference proteome</keyword>
<evidence type="ECO:0000259" key="1">
    <source>
        <dbReference type="Pfam" id="PF05168"/>
    </source>
</evidence>
<protein>
    <submittedName>
        <fullName evidence="2">HEPN domain-containing protein</fullName>
    </submittedName>
</protein>
<name>A0A839HEK3_9GAMM</name>
<gene>
    <name evidence="2" type="ORF">HUK38_01275</name>
</gene>
<dbReference type="Proteomes" id="UP000548632">
    <property type="component" value="Unassembled WGS sequence"/>
</dbReference>
<dbReference type="EMBL" id="JABVCQ010000002">
    <property type="protein sequence ID" value="MBB1124862.1"/>
    <property type="molecule type" value="Genomic_DNA"/>
</dbReference>